<feature type="region of interest" description="Disordered" evidence="1">
    <location>
        <begin position="1"/>
        <end position="46"/>
    </location>
</feature>
<dbReference type="Proteomes" id="UP000282674">
    <property type="component" value="Unassembled WGS sequence"/>
</dbReference>
<organism evidence="4 5">
    <name type="scientific">Actinomadura harenae</name>
    <dbReference type="NCBI Taxonomy" id="2483351"/>
    <lineage>
        <taxon>Bacteria</taxon>
        <taxon>Bacillati</taxon>
        <taxon>Actinomycetota</taxon>
        <taxon>Actinomycetes</taxon>
        <taxon>Streptosporangiales</taxon>
        <taxon>Thermomonosporaceae</taxon>
        <taxon>Actinomadura</taxon>
    </lineage>
</organism>
<feature type="domain" description="Transposase IS110-like N-terminal" evidence="2">
    <location>
        <begin position="70"/>
        <end position="230"/>
    </location>
</feature>
<dbReference type="PANTHER" id="PTHR33055:SF3">
    <property type="entry name" value="PUTATIVE TRANSPOSASE FOR IS117-RELATED"/>
    <property type="match status" value="1"/>
</dbReference>
<dbReference type="NCBIfam" id="NF033542">
    <property type="entry name" value="transpos_IS110"/>
    <property type="match status" value="1"/>
</dbReference>
<feature type="compositionally biased region" description="Pro residues" evidence="1">
    <location>
        <begin position="468"/>
        <end position="478"/>
    </location>
</feature>
<name>A0A3M2M4N5_9ACTN</name>
<dbReference type="EMBL" id="RFFG01000036">
    <property type="protein sequence ID" value="RMI42078.1"/>
    <property type="molecule type" value="Genomic_DNA"/>
</dbReference>
<evidence type="ECO:0000259" key="2">
    <source>
        <dbReference type="Pfam" id="PF01548"/>
    </source>
</evidence>
<protein>
    <submittedName>
        <fullName evidence="4">IS110 family transposase</fullName>
    </submittedName>
</protein>
<gene>
    <name evidence="4" type="ORF">EBO15_20725</name>
</gene>
<dbReference type="GO" id="GO:0006313">
    <property type="term" value="P:DNA transposition"/>
    <property type="evidence" value="ECO:0007669"/>
    <property type="project" value="InterPro"/>
</dbReference>
<dbReference type="GO" id="GO:0003677">
    <property type="term" value="F:DNA binding"/>
    <property type="evidence" value="ECO:0007669"/>
    <property type="project" value="InterPro"/>
</dbReference>
<evidence type="ECO:0000256" key="1">
    <source>
        <dbReference type="SAM" id="MobiDB-lite"/>
    </source>
</evidence>
<dbReference type="InterPro" id="IPR002525">
    <property type="entry name" value="Transp_IS110-like_N"/>
</dbReference>
<dbReference type="InterPro" id="IPR047650">
    <property type="entry name" value="Transpos_IS110"/>
</dbReference>
<dbReference type="AlphaFoldDB" id="A0A3M2M4N5"/>
<feature type="compositionally biased region" description="Polar residues" evidence="1">
    <location>
        <begin position="490"/>
        <end position="501"/>
    </location>
</feature>
<feature type="region of interest" description="Disordered" evidence="1">
    <location>
        <begin position="464"/>
        <end position="501"/>
    </location>
</feature>
<feature type="domain" description="Transposase IS116/IS110/IS902 C-terminal" evidence="3">
    <location>
        <begin position="346"/>
        <end position="427"/>
    </location>
</feature>
<dbReference type="InterPro" id="IPR003346">
    <property type="entry name" value="Transposase_20"/>
</dbReference>
<dbReference type="PANTHER" id="PTHR33055">
    <property type="entry name" value="TRANSPOSASE FOR INSERTION SEQUENCE ELEMENT IS1111A"/>
    <property type="match status" value="1"/>
</dbReference>
<accession>A0A3M2M4N5</accession>
<evidence type="ECO:0000259" key="3">
    <source>
        <dbReference type="Pfam" id="PF02371"/>
    </source>
</evidence>
<sequence>MRVGAAPGSGPAAWCCRTGTRSEHRKRPARGTAGEPGHREHHHPAAAKIGVGVGVGLRDGRRGLGCRFCAGVDWGEKVNHLAVVDAAGAVVAHTTFVEDPEGIKAVLDTLRGLSGSHRHSRLDVPVAIETGHGLTIAALRQARQPLVVVNPTVAATYRGRAGVGRRKADRTDAALLASQLRTDGHLHRLTFSPTPQAQAITVLSRQHLALAGTRRTQLNRLRSHLRLYFPAALQAWQDLPDGIGRAEARAVLAVAPTPELAKRLTYQRLLELVVAGRTRQPHLHADRVHTVFQEAQLRQPAPVEQAMGAATRALLAQVTSTTTILDALTLELLEAFRGHPHAPIYCSFPGAGELTGARLLGEIGDDPARFRTARGLCAYAGASPVTWSSGESHTVTHRKIANRILKGTCWMWAFAALSASPGARSYYDRRREAGDRHGTALRKLQGRLLRGLHHCLSTGEHYQERVAFPPPAPEPEPAAPVLVSEPDQGPDTSTAAPVNAP</sequence>
<dbReference type="GO" id="GO:0004803">
    <property type="term" value="F:transposase activity"/>
    <property type="evidence" value="ECO:0007669"/>
    <property type="project" value="InterPro"/>
</dbReference>
<comment type="caution">
    <text evidence="4">The sequence shown here is derived from an EMBL/GenBank/DDBJ whole genome shotgun (WGS) entry which is preliminary data.</text>
</comment>
<dbReference type="Pfam" id="PF02371">
    <property type="entry name" value="Transposase_20"/>
    <property type="match status" value="1"/>
</dbReference>
<evidence type="ECO:0000313" key="4">
    <source>
        <dbReference type="EMBL" id="RMI42078.1"/>
    </source>
</evidence>
<proteinExistence type="predicted"/>
<dbReference type="Pfam" id="PF01548">
    <property type="entry name" value="DEDD_Tnp_IS110"/>
    <property type="match status" value="1"/>
</dbReference>
<evidence type="ECO:0000313" key="5">
    <source>
        <dbReference type="Proteomes" id="UP000282674"/>
    </source>
</evidence>
<reference evidence="4 5" key="1">
    <citation type="submission" date="2018-10" db="EMBL/GenBank/DDBJ databases">
        <title>Isolation from soil.</title>
        <authorList>
            <person name="Hu J."/>
        </authorList>
    </citation>
    <scope>NUCLEOTIDE SEQUENCE [LARGE SCALE GENOMIC DNA]</scope>
    <source>
        <strain evidence="4 5">NEAU-Ht49</strain>
    </source>
</reference>
<keyword evidence="5" id="KW-1185">Reference proteome</keyword>